<accession>A0A5C5WQE1</accession>
<evidence type="ECO:0000256" key="5">
    <source>
        <dbReference type="ARBA" id="ARBA00022692"/>
    </source>
</evidence>
<dbReference type="RefSeq" id="WP_146393949.1">
    <property type="nucleotide sequence ID" value="NZ_SJPK01000029.1"/>
</dbReference>
<evidence type="ECO:0000256" key="3">
    <source>
        <dbReference type="ARBA" id="ARBA00022448"/>
    </source>
</evidence>
<evidence type="ECO:0000256" key="2">
    <source>
        <dbReference type="ARBA" id="ARBA00009854"/>
    </source>
</evidence>
<feature type="transmembrane region" description="Helical" evidence="9">
    <location>
        <begin position="390"/>
        <end position="409"/>
    </location>
</feature>
<feature type="transmembrane region" description="Helical" evidence="9">
    <location>
        <begin position="53"/>
        <end position="74"/>
    </location>
</feature>
<proteinExistence type="inferred from homology"/>
<evidence type="ECO:0000259" key="10">
    <source>
        <dbReference type="PROSITE" id="PS51202"/>
    </source>
</evidence>
<name>A0A5C5WQE1_9BACT</name>
<dbReference type="SUPFAM" id="SSF116726">
    <property type="entry name" value="TrkA C-terminal domain-like"/>
    <property type="match status" value="1"/>
</dbReference>
<feature type="region of interest" description="Disordered" evidence="8">
    <location>
        <begin position="166"/>
        <end position="195"/>
    </location>
</feature>
<feature type="domain" description="RCK C-terminal" evidence="10">
    <location>
        <begin position="271"/>
        <end position="356"/>
    </location>
</feature>
<dbReference type="Pfam" id="PF02080">
    <property type="entry name" value="TrkA_C"/>
    <property type="match status" value="1"/>
</dbReference>
<comment type="subcellular location">
    <subcellularLocation>
        <location evidence="1">Cell membrane</location>
        <topology evidence="1">Multi-pass membrane protein</topology>
    </subcellularLocation>
</comment>
<feature type="transmembrane region" description="Helical" evidence="9">
    <location>
        <begin position="366"/>
        <end position="384"/>
    </location>
</feature>
<feature type="transmembrane region" description="Helical" evidence="9">
    <location>
        <begin position="457"/>
        <end position="477"/>
    </location>
</feature>
<evidence type="ECO:0000256" key="4">
    <source>
        <dbReference type="ARBA" id="ARBA00022475"/>
    </source>
</evidence>
<dbReference type="InterPro" id="IPR006512">
    <property type="entry name" value="YidE_YbjL"/>
</dbReference>
<evidence type="ECO:0000313" key="11">
    <source>
        <dbReference type="EMBL" id="TWT52369.1"/>
    </source>
</evidence>
<dbReference type="PANTHER" id="PTHR30445:SF3">
    <property type="entry name" value="TRANSPORT PROTEIN YIDE-RELATED"/>
    <property type="match status" value="1"/>
</dbReference>
<dbReference type="PANTHER" id="PTHR30445">
    <property type="entry name" value="K(+)_H(+) ANTIPORTER SUBUNIT KHTT"/>
    <property type="match status" value="1"/>
</dbReference>
<protein>
    <submittedName>
        <fullName evidence="11">Aspartate/alanine antiporter</fullName>
    </submittedName>
</protein>
<feature type="transmembrane region" description="Helical" evidence="9">
    <location>
        <begin position="138"/>
        <end position="160"/>
    </location>
</feature>
<dbReference type="InterPro" id="IPR006037">
    <property type="entry name" value="RCK_C"/>
</dbReference>
<evidence type="ECO:0000313" key="12">
    <source>
        <dbReference type="Proteomes" id="UP000318053"/>
    </source>
</evidence>
<keyword evidence="4" id="KW-1003">Cell membrane</keyword>
<keyword evidence="3" id="KW-0813">Transport</keyword>
<evidence type="ECO:0000256" key="6">
    <source>
        <dbReference type="ARBA" id="ARBA00022989"/>
    </source>
</evidence>
<evidence type="ECO:0000256" key="8">
    <source>
        <dbReference type="SAM" id="MobiDB-lite"/>
    </source>
</evidence>
<dbReference type="EMBL" id="SJPK01000029">
    <property type="protein sequence ID" value="TWT52369.1"/>
    <property type="molecule type" value="Genomic_DNA"/>
</dbReference>
<feature type="transmembrane region" description="Helical" evidence="9">
    <location>
        <begin position="80"/>
        <end position="100"/>
    </location>
</feature>
<dbReference type="Pfam" id="PF06826">
    <property type="entry name" value="Asp-Al_Ex"/>
    <property type="match status" value="2"/>
</dbReference>
<organism evidence="11 12">
    <name type="scientific">Allorhodopirellula solitaria</name>
    <dbReference type="NCBI Taxonomy" id="2527987"/>
    <lineage>
        <taxon>Bacteria</taxon>
        <taxon>Pseudomonadati</taxon>
        <taxon>Planctomycetota</taxon>
        <taxon>Planctomycetia</taxon>
        <taxon>Pirellulales</taxon>
        <taxon>Pirellulaceae</taxon>
        <taxon>Allorhodopirellula</taxon>
    </lineage>
</organism>
<dbReference type="InterPro" id="IPR050144">
    <property type="entry name" value="AAE_transporter"/>
</dbReference>
<comment type="caution">
    <text evidence="11">The sequence shown here is derived from an EMBL/GenBank/DDBJ whole genome shotgun (WGS) entry which is preliminary data.</text>
</comment>
<dbReference type="GO" id="GO:0006813">
    <property type="term" value="P:potassium ion transport"/>
    <property type="evidence" value="ECO:0007669"/>
    <property type="project" value="InterPro"/>
</dbReference>
<keyword evidence="5 9" id="KW-0812">Transmembrane</keyword>
<dbReference type="OrthoDB" id="9155749at2"/>
<dbReference type="GO" id="GO:0005886">
    <property type="term" value="C:plasma membrane"/>
    <property type="evidence" value="ECO:0007669"/>
    <property type="project" value="UniProtKB-SubCell"/>
</dbReference>
<dbReference type="Gene3D" id="3.30.70.1450">
    <property type="entry name" value="Regulator of K+ conductance, C-terminal domain"/>
    <property type="match status" value="1"/>
</dbReference>
<keyword evidence="7 9" id="KW-0472">Membrane</keyword>
<gene>
    <name evidence="11" type="primary">aspT_3</name>
    <name evidence="11" type="ORF">CA85_50230</name>
</gene>
<evidence type="ECO:0000256" key="7">
    <source>
        <dbReference type="ARBA" id="ARBA00023136"/>
    </source>
</evidence>
<reference evidence="11 12" key="1">
    <citation type="submission" date="2019-02" db="EMBL/GenBank/DDBJ databases">
        <title>Deep-cultivation of Planctomycetes and their phenomic and genomic characterization uncovers novel biology.</title>
        <authorList>
            <person name="Wiegand S."/>
            <person name="Jogler M."/>
            <person name="Boedeker C."/>
            <person name="Pinto D."/>
            <person name="Vollmers J."/>
            <person name="Rivas-Marin E."/>
            <person name="Kohn T."/>
            <person name="Peeters S.H."/>
            <person name="Heuer A."/>
            <person name="Rast P."/>
            <person name="Oberbeckmann S."/>
            <person name="Bunk B."/>
            <person name="Jeske O."/>
            <person name="Meyerdierks A."/>
            <person name="Storesund J.E."/>
            <person name="Kallscheuer N."/>
            <person name="Luecker S."/>
            <person name="Lage O.M."/>
            <person name="Pohl T."/>
            <person name="Merkel B.J."/>
            <person name="Hornburger P."/>
            <person name="Mueller R.-W."/>
            <person name="Bruemmer F."/>
            <person name="Labrenz M."/>
            <person name="Spormann A.M."/>
            <person name="Op Den Camp H."/>
            <person name="Overmann J."/>
            <person name="Amann R."/>
            <person name="Jetten M.S.M."/>
            <person name="Mascher T."/>
            <person name="Medema M.H."/>
            <person name="Devos D.P."/>
            <person name="Kaster A.-K."/>
            <person name="Ovreas L."/>
            <person name="Rohde M."/>
            <person name="Galperin M.Y."/>
            <person name="Jogler C."/>
        </authorList>
    </citation>
    <scope>NUCLEOTIDE SEQUENCE [LARGE SCALE GENOMIC DNA]</scope>
    <source>
        <strain evidence="11 12">CA85</strain>
    </source>
</reference>
<evidence type="ECO:0000256" key="9">
    <source>
        <dbReference type="SAM" id="Phobius"/>
    </source>
</evidence>
<dbReference type="GO" id="GO:0008324">
    <property type="term" value="F:monoatomic cation transmembrane transporter activity"/>
    <property type="evidence" value="ECO:0007669"/>
    <property type="project" value="InterPro"/>
</dbReference>
<dbReference type="NCBIfam" id="TIGR01625">
    <property type="entry name" value="YidE_YbjL_dupl"/>
    <property type="match status" value="2"/>
</dbReference>
<dbReference type="InterPro" id="IPR036721">
    <property type="entry name" value="RCK_C_sf"/>
</dbReference>
<feature type="transmembrane region" description="Helical" evidence="9">
    <location>
        <begin position="519"/>
        <end position="540"/>
    </location>
</feature>
<keyword evidence="6 9" id="KW-1133">Transmembrane helix</keyword>
<comment type="similarity">
    <text evidence="2">Belongs to the AAE transporter (TC 2.A.81) family.</text>
</comment>
<feature type="transmembrane region" description="Helical" evidence="9">
    <location>
        <begin position="28"/>
        <end position="46"/>
    </location>
</feature>
<keyword evidence="12" id="KW-1185">Reference proteome</keyword>
<dbReference type="Proteomes" id="UP000318053">
    <property type="component" value="Unassembled WGS sequence"/>
</dbReference>
<dbReference type="AlphaFoldDB" id="A0A5C5WQE1"/>
<sequence>MTPILALLLIITLGLGLGKISLWGISIGTSAILFVALLAGHLGVTIPDGLGTLGLAIFVYCIGISAGPTFFRGLLSNARVMATLGAVMVLTGVVTTWVCAKLCNLPGDLASGLMAGAMTSTPALGAASEAVAEPDKVAVAFGVAYPFGIAIIVLFVQLMIPKQAESASDSGDHPAGAPPEPEKNKTRRSARRQENQSNIKRYVVEIANPGVVGKRPSEAAASADLPCQISRVFLDQRWRPTPSDYVFSLGDRVMLVGQQEGGRLAAEALGVLGDDEGVVLDADSQRKEVVVTSPEIHGHTLKELRLRSRFGVTVTRIRRIDQEFVPSSKTRVEFGDTLALVGEPVGLFQLQKVAGHRPRTLNETDLLSLAIGLAVGIIVGQISIQWAGVSVSLGIAGGPLCVGLILGHFRRIGPIVGSFPPAAQILMTEGGLALFMADAGVKAGGNVGEVLRQQGPVLCFVAILIATLPLAVGYLMASYGFGLSRWQALGAACGGMTSTPGLAALTGSTDSSEPVTSYIAAYPVSLVLITVAAPLLVDLLS</sequence>
<evidence type="ECO:0000256" key="1">
    <source>
        <dbReference type="ARBA" id="ARBA00004651"/>
    </source>
</evidence>
<dbReference type="PROSITE" id="PS51202">
    <property type="entry name" value="RCK_C"/>
    <property type="match status" value="1"/>
</dbReference>